<comment type="caution">
    <text evidence="3">The sequence shown here is derived from an EMBL/GenBank/DDBJ whole genome shotgun (WGS) entry which is preliminary data.</text>
</comment>
<feature type="transmembrane region" description="Helical" evidence="1">
    <location>
        <begin position="69"/>
        <end position="88"/>
    </location>
</feature>
<gene>
    <name evidence="3" type="ORF">I6U48_06050</name>
</gene>
<dbReference type="AlphaFoldDB" id="A0A949TL48"/>
<dbReference type="CDD" id="cd16935">
    <property type="entry name" value="HATPase_AgrC-ComD-like"/>
    <property type="match status" value="1"/>
</dbReference>
<reference evidence="3" key="1">
    <citation type="submission" date="2020-12" db="EMBL/GenBank/DDBJ databases">
        <title>Clostridium thailandense sp. nov., a novel acetogenic bacterium isolated from peat land soil in Thailand.</title>
        <authorList>
            <person name="Chaikitkaew S."/>
            <person name="Birkeland N.K."/>
        </authorList>
    </citation>
    <scope>NUCLEOTIDE SEQUENCE</scope>
    <source>
        <strain evidence="3">PL3</strain>
    </source>
</reference>
<keyword evidence="1" id="KW-0812">Transmembrane</keyword>
<proteinExistence type="predicted"/>
<keyword evidence="1" id="KW-1133">Transmembrane helix</keyword>
<keyword evidence="1" id="KW-0472">Membrane</keyword>
<protein>
    <submittedName>
        <fullName evidence="3">GHKL domain-containing protein</fullName>
    </submittedName>
</protein>
<feature type="transmembrane region" description="Helical" evidence="1">
    <location>
        <begin position="198"/>
        <end position="215"/>
    </location>
</feature>
<dbReference type="GO" id="GO:0042802">
    <property type="term" value="F:identical protein binding"/>
    <property type="evidence" value="ECO:0007669"/>
    <property type="project" value="TreeGrafter"/>
</dbReference>
<keyword evidence="4" id="KW-1185">Reference proteome</keyword>
<dbReference type="Proteomes" id="UP000694308">
    <property type="component" value="Unassembled WGS sequence"/>
</dbReference>
<organism evidence="3 4">
    <name type="scientific">Clostridium thailandense</name>
    <dbReference type="NCBI Taxonomy" id="2794346"/>
    <lineage>
        <taxon>Bacteria</taxon>
        <taxon>Bacillati</taxon>
        <taxon>Bacillota</taxon>
        <taxon>Clostridia</taxon>
        <taxon>Eubacteriales</taxon>
        <taxon>Clostridiaceae</taxon>
        <taxon>Clostridium</taxon>
    </lineage>
</organism>
<sequence>MIMFNIVMKILYILLFMIPLSILRYYPFLDKLRISLRNVIIIYTFLITLEAGVFSYITNNGSINGMEIQVYRIAWGGIFALYSFIVIKDKFFKQFFFYLIVASYSAVIFGTANFLEANIFQEVSEKHPYTITNVAVIVQIIFTFPAMFELILKRLKKFADSVETDIWKFIWLIPFMFYSMGLIFTTDLSTAESWKHIVTRYMIGIGAFTACYILLKTLKQLSDNANLKERLYFIDQQLQMQKKQYKAIAENVEKTRKARHDLRHHLILVRRYIEADKKAELLKYLEEQHQSIPVDVEKTICENTAVNVLVCYYIGLAKEKGIRTDFKISIPTDIGILDSDLSIIFGNCIENALEACERMKSGEKFIRVRAGMKMGELVIVIGNGFDGHVLYDNEQFFSIKRNGNRGIGISSVRAVAEKYGGNSEFKVVDEKNFKVSIVLRTKV</sequence>
<dbReference type="Pfam" id="PF14501">
    <property type="entry name" value="HATPase_c_5"/>
    <property type="match status" value="1"/>
</dbReference>
<feature type="transmembrane region" description="Helical" evidence="1">
    <location>
        <begin position="95"/>
        <end position="115"/>
    </location>
</feature>
<dbReference type="EMBL" id="JAEEGC010000026">
    <property type="protein sequence ID" value="MBV7272477.1"/>
    <property type="molecule type" value="Genomic_DNA"/>
</dbReference>
<dbReference type="PANTHER" id="PTHR40448">
    <property type="entry name" value="TWO-COMPONENT SENSOR HISTIDINE KINASE"/>
    <property type="match status" value="1"/>
</dbReference>
<evidence type="ECO:0000259" key="2">
    <source>
        <dbReference type="Pfam" id="PF14501"/>
    </source>
</evidence>
<dbReference type="PANTHER" id="PTHR40448:SF1">
    <property type="entry name" value="TWO-COMPONENT SENSOR HISTIDINE KINASE"/>
    <property type="match status" value="1"/>
</dbReference>
<feature type="transmembrane region" description="Helical" evidence="1">
    <location>
        <begin position="6"/>
        <end position="26"/>
    </location>
</feature>
<feature type="transmembrane region" description="Helical" evidence="1">
    <location>
        <begin position="38"/>
        <end position="57"/>
    </location>
</feature>
<evidence type="ECO:0000313" key="4">
    <source>
        <dbReference type="Proteomes" id="UP000694308"/>
    </source>
</evidence>
<dbReference type="InterPro" id="IPR032834">
    <property type="entry name" value="NatK-like_C"/>
</dbReference>
<evidence type="ECO:0000313" key="3">
    <source>
        <dbReference type="EMBL" id="MBV7272477.1"/>
    </source>
</evidence>
<feature type="transmembrane region" description="Helical" evidence="1">
    <location>
        <begin position="169"/>
        <end position="186"/>
    </location>
</feature>
<feature type="domain" description="Sensor histidine kinase NatK-like C-terminal" evidence="2">
    <location>
        <begin position="340"/>
        <end position="439"/>
    </location>
</feature>
<feature type="transmembrane region" description="Helical" evidence="1">
    <location>
        <begin position="127"/>
        <end position="148"/>
    </location>
</feature>
<name>A0A949TL48_9CLOT</name>
<accession>A0A949TL48</accession>
<evidence type="ECO:0000256" key="1">
    <source>
        <dbReference type="SAM" id="Phobius"/>
    </source>
</evidence>